<feature type="region of interest" description="Disordered" evidence="2">
    <location>
        <begin position="381"/>
        <end position="415"/>
    </location>
</feature>
<dbReference type="GeneID" id="94824447"/>
<evidence type="ECO:0000313" key="4">
    <source>
        <dbReference type="EMBL" id="OHT17588.1"/>
    </source>
</evidence>
<gene>
    <name evidence="4" type="ORF">TRFO_00839</name>
</gene>
<dbReference type="Pfam" id="PF00149">
    <property type="entry name" value="Metallophos"/>
    <property type="match status" value="1"/>
</dbReference>
<evidence type="ECO:0000259" key="3">
    <source>
        <dbReference type="SMART" id="SM01347"/>
    </source>
</evidence>
<dbReference type="GO" id="GO:0000723">
    <property type="term" value="P:telomere maintenance"/>
    <property type="evidence" value="ECO:0007669"/>
    <property type="project" value="TreeGrafter"/>
</dbReference>
<dbReference type="OrthoDB" id="30417at2759"/>
<dbReference type="GO" id="GO:0030145">
    <property type="term" value="F:manganese ion binding"/>
    <property type="evidence" value="ECO:0007669"/>
    <property type="project" value="InterPro"/>
</dbReference>
<dbReference type="SMART" id="SM01347">
    <property type="entry name" value="Mre11_DNA_bind"/>
    <property type="match status" value="1"/>
</dbReference>
<accession>A0A1J4L6F0</accession>
<dbReference type="GO" id="GO:0000014">
    <property type="term" value="F:single-stranded DNA endodeoxyribonuclease activity"/>
    <property type="evidence" value="ECO:0007669"/>
    <property type="project" value="TreeGrafter"/>
</dbReference>
<dbReference type="InterPro" id="IPR004843">
    <property type="entry name" value="Calcineurin-like_PHP"/>
</dbReference>
<dbReference type="InterPro" id="IPR029052">
    <property type="entry name" value="Metallo-depent_PP-like"/>
</dbReference>
<dbReference type="GO" id="GO:0097552">
    <property type="term" value="P:mitochondrial double-strand break repair via homologous recombination"/>
    <property type="evidence" value="ECO:0007669"/>
    <property type="project" value="TreeGrafter"/>
</dbReference>
<evidence type="ECO:0000313" key="5">
    <source>
        <dbReference type="Proteomes" id="UP000179807"/>
    </source>
</evidence>
<feature type="region of interest" description="Disordered" evidence="2">
    <location>
        <begin position="502"/>
        <end position="582"/>
    </location>
</feature>
<sequence>MSSIKFAIFTDTHLGHEERDPVRGKDSFDAFEEALQISLDEKVDCIIHAGDMFDEPSPTRSTMIKTNEILHKYLFRIPNEESQGENAIKYEDTEGLTEKIPTTLDENIHVKVPFFVIHGNHDPPSGFELTSACDLLSSCRLVNYFKKIIDPATIELKPVILQRANIEIALYGLGYIMETKFITALESKSITFAHPPEDTDPTKKRFSILLLHQNRPSRNSQQLQVPHMLRDVCPWMDLIVWGHEHENRTDMEISCGMRITQPGSTIVTMLRDFEATPRGMAILEVFEDHEDFIPINLKTPRPFIISKLELDSSLTTKPAEEVLGIIREKLIDMIDQRDDRDKIPIIRLHVFAAIDMRNVPYKQLTHEFSQQVANPHNFIEISRRSTRSSGNKDKKSLSQSSSLNSEENEEFDVTTSPTCIEELLEKKFEDSPLDFLIVDTLNQSLKSYVFEEDRDAFNRNIKDLIETRVSYLLKQVPDTGKGMSPEDAADFIELKRNDLPGINTSKSQRHFLSSTDSTATGTATASQDSDDEDFNKKSQQKNKRTRKTKTVDEPVEDEPAPTRQRMPRKVRAPPSLKKSVMK</sequence>
<feature type="domain" description="Mre11 DNA-binding" evidence="3">
    <location>
        <begin position="292"/>
        <end position="448"/>
    </location>
</feature>
<feature type="compositionally biased region" description="Basic residues" evidence="2">
    <location>
        <begin position="538"/>
        <end position="548"/>
    </location>
</feature>
<dbReference type="EMBL" id="MLAK01000001">
    <property type="protein sequence ID" value="OHT17588.1"/>
    <property type="molecule type" value="Genomic_DNA"/>
</dbReference>
<dbReference type="GO" id="GO:0030870">
    <property type="term" value="C:Mre11 complex"/>
    <property type="evidence" value="ECO:0007669"/>
    <property type="project" value="TreeGrafter"/>
</dbReference>
<dbReference type="InterPro" id="IPR007281">
    <property type="entry name" value="Mre11_DNA-bd"/>
</dbReference>
<dbReference type="Proteomes" id="UP000179807">
    <property type="component" value="Unassembled WGS sequence"/>
</dbReference>
<dbReference type="GO" id="GO:0042138">
    <property type="term" value="P:meiotic DNA double-strand break formation"/>
    <property type="evidence" value="ECO:0007669"/>
    <property type="project" value="TreeGrafter"/>
</dbReference>
<dbReference type="GO" id="GO:0006303">
    <property type="term" value="P:double-strand break repair via nonhomologous end joining"/>
    <property type="evidence" value="ECO:0007669"/>
    <property type="project" value="TreeGrafter"/>
</dbReference>
<dbReference type="InterPro" id="IPR041796">
    <property type="entry name" value="Mre11_N"/>
</dbReference>
<dbReference type="PANTHER" id="PTHR10139:SF1">
    <property type="entry name" value="DOUBLE-STRAND BREAK REPAIR PROTEIN MRE11"/>
    <property type="match status" value="1"/>
</dbReference>
<reference evidence="4" key="1">
    <citation type="submission" date="2016-10" db="EMBL/GenBank/DDBJ databases">
        <authorList>
            <person name="Benchimol M."/>
            <person name="Almeida L.G."/>
            <person name="Vasconcelos A.T."/>
            <person name="Perreira-Neves A."/>
            <person name="Rosa I.A."/>
            <person name="Tasca T."/>
            <person name="Bogo M.R."/>
            <person name="de Souza W."/>
        </authorList>
    </citation>
    <scope>NUCLEOTIDE SEQUENCE [LARGE SCALE GENOMIC DNA]</scope>
    <source>
        <strain evidence="4">K</strain>
    </source>
</reference>
<evidence type="ECO:0000256" key="1">
    <source>
        <dbReference type="ARBA" id="ARBA00022801"/>
    </source>
</evidence>
<proteinExistence type="predicted"/>
<dbReference type="Gene3D" id="3.60.21.10">
    <property type="match status" value="1"/>
</dbReference>
<evidence type="ECO:0000256" key="2">
    <source>
        <dbReference type="SAM" id="MobiDB-lite"/>
    </source>
</evidence>
<dbReference type="RefSeq" id="XP_068370724.1">
    <property type="nucleotide sequence ID" value="XM_068489743.1"/>
</dbReference>
<dbReference type="AlphaFoldDB" id="A0A1J4L6F0"/>
<name>A0A1J4L6F0_9EUKA</name>
<keyword evidence="5" id="KW-1185">Reference proteome</keyword>
<comment type="caution">
    <text evidence="4">The sequence shown here is derived from an EMBL/GenBank/DDBJ whole genome shotgun (WGS) entry which is preliminary data.</text>
</comment>
<keyword evidence="1" id="KW-0378">Hydrolase</keyword>
<dbReference type="GO" id="GO:0000724">
    <property type="term" value="P:double-strand break repair via homologous recombination"/>
    <property type="evidence" value="ECO:0007669"/>
    <property type="project" value="TreeGrafter"/>
</dbReference>
<dbReference type="Pfam" id="PF04152">
    <property type="entry name" value="Mre11_DNA_bind"/>
    <property type="match status" value="1"/>
</dbReference>
<feature type="compositionally biased region" description="Polar residues" evidence="2">
    <location>
        <begin position="502"/>
        <end position="512"/>
    </location>
</feature>
<protein>
    <submittedName>
        <fullName evidence="4">Ser/Thr protein phosphatase</fullName>
    </submittedName>
</protein>
<dbReference type="VEuPathDB" id="TrichDB:TRFO_00839"/>
<dbReference type="Gene3D" id="3.30.110.110">
    <property type="entry name" value="Mre11, capping domain"/>
    <property type="match status" value="1"/>
</dbReference>
<dbReference type="GO" id="GO:0035861">
    <property type="term" value="C:site of double-strand break"/>
    <property type="evidence" value="ECO:0007669"/>
    <property type="project" value="TreeGrafter"/>
</dbReference>
<dbReference type="PANTHER" id="PTHR10139">
    <property type="entry name" value="DOUBLE-STRAND BREAK REPAIR PROTEIN MRE11"/>
    <property type="match status" value="1"/>
</dbReference>
<dbReference type="GO" id="GO:0007095">
    <property type="term" value="P:mitotic G2 DNA damage checkpoint signaling"/>
    <property type="evidence" value="ECO:0007669"/>
    <property type="project" value="TreeGrafter"/>
</dbReference>
<dbReference type="SUPFAM" id="SSF56300">
    <property type="entry name" value="Metallo-dependent phosphatases"/>
    <property type="match status" value="1"/>
</dbReference>
<organism evidence="4 5">
    <name type="scientific">Tritrichomonas foetus</name>
    <dbReference type="NCBI Taxonomy" id="1144522"/>
    <lineage>
        <taxon>Eukaryota</taxon>
        <taxon>Metamonada</taxon>
        <taxon>Parabasalia</taxon>
        <taxon>Tritrichomonadida</taxon>
        <taxon>Tritrichomonadidae</taxon>
        <taxon>Tritrichomonas</taxon>
    </lineage>
</organism>
<feature type="compositionally biased region" description="Low complexity" evidence="2">
    <location>
        <begin position="513"/>
        <end position="527"/>
    </location>
</feature>
<dbReference type="InterPro" id="IPR038487">
    <property type="entry name" value="Mre11_capping_dom"/>
</dbReference>
<dbReference type="CDD" id="cd00840">
    <property type="entry name" value="MPP_Mre11_N"/>
    <property type="match status" value="1"/>
</dbReference>